<feature type="transmembrane region" description="Helical" evidence="2">
    <location>
        <begin position="253"/>
        <end position="281"/>
    </location>
</feature>
<keyword evidence="6" id="KW-1185">Reference proteome</keyword>
<organism evidence="5 6">
    <name type="scientific">Naasia lichenicola</name>
    <dbReference type="NCBI Taxonomy" id="2565933"/>
    <lineage>
        <taxon>Bacteria</taxon>
        <taxon>Bacillati</taxon>
        <taxon>Actinomycetota</taxon>
        <taxon>Actinomycetes</taxon>
        <taxon>Micrococcales</taxon>
        <taxon>Microbacteriaceae</taxon>
        <taxon>Naasia</taxon>
    </lineage>
</organism>
<dbReference type="EMBL" id="SSSM01000005">
    <property type="protein sequence ID" value="THG30150.1"/>
    <property type="molecule type" value="Genomic_DNA"/>
</dbReference>
<name>A0A4S4FIJ2_9MICO</name>
<feature type="signal peptide" evidence="3">
    <location>
        <begin position="1"/>
        <end position="28"/>
    </location>
</feature>
<evidence type="ECO:0000313" key="6">
    <source>
        <dbReference type="Proteomes" id="UP000309133"/>
    </source>
</evidence>
<evidence type="ECO:0000256" key="3">
    <source>
        <dbReference type="SAM" id="SignalP"/>
    </source>
</evidence>
<keyword evidence="3" id="KW-0732">Signal</keyword>
<dbReference type="AlphaFoldDB" id="A0A4S4FIJ2"/>
<feature type="region of interest" description="Disordered" evidence="1">
    <location>
        <begin position="304"/>
        <end position="327"/>
    </location>
</feature>
<feature type="domain" description="DUF4349" evidence="4">
    <location>
        <begin position="70"/>
        <end position="277"/>
    </location>
</feature>
<feature type="chain" id="PRO_5039203755" evidence="3">
    <location>
        <begin position="29"/>
        <end position="327"/>
    </location>
</feature>
<feature type="compositionally biased region" description="Low complexity" evidence="1">
    <location>
        <begin position="31"/>
        <end position="49"/>
    </location>
</feature>
<keyword evidence="2" id="KW-1133">Transmembrane helix</keyword>
<accession>A0A4S4FIJ2</accession>
<evidence type="ECO:0000259" key="4">
    <source>
        <dbReference type="Pfam" id="PF14257"/>
    </source>
</evidence>
<dbReference type="Pfam" id="PF14257">
    <property type="entry name" value="DUF4349"/>
    <property type="match status" value="1"/>
</dbReference>
<gene>
    <name evidence="5" type="ORF">E6C64_16100</name>
</gene>
<keyword evidence="2" id="KW-0812">Transmembrane</keyword>
<dbReference type="Proteomes" id="UP000309133">
    <property type="component" value="Unassembled WGS sequence"/>
</dbReference>
<dbReference type="PROSITE" id="PS51257">
    <property type="entry name" value="PROKAR_LIPOPROTEIN"/>
    <property type="match status" value="1"/>
</dbReference>
<protein>
    <submittedName>
        <fullName evidence="5">DUF4349 domain-containing protein</fullName>
    </submittedName>
</protein>
<comment type="caution">
    <text evidence="5">The sequence shown here is derived from an EMBL/GenBank/DDBJ whole genome shotgun (WGS) entry which is preliminary data.</text>
</comment>
<evidence type="ECO:0000256" key="2">
    <source>
        <dbReference type="SAM" id="Phobius"/>
    </source>
</evidence>
<proteinExistence type="predicted"/>
<feature type="compositionally biased region" description="Low complexity" evidence="1">
    <location>
        <begin position="309"/>
        <end position="327"/>
    </location>
</feature>
<evidence type="ECO:0000256" key="1">
    <source>
        <dbReference type="SAM" id="MobiDB-lite"/>
    </source>
</evidence>
<sequence>MRDRRGSAIGGSVALLLTALLLSGCAMNQSGASDTGSGSSGSGVAPGLAEPGVAVPAEGDAAGASDSAVRDVVTTGSLQLVVDDPIRSADDVSALVLATGGRLDSISQYPKSDYRPASATLLARIPEDRLDQALLDLKGLGTVQSLSTDSTDVTQQTTDYEVRIATLQAAVDRLRALLSTATDTSDLIEIETALTSREGDLESLKAQRDSLAEQVAFATISITLSTPAEVGTAAPGTFLDGLLAGFNSLMLTLAGLLIAFGAALPWLVFLAIVAAIVLLIVRFTRRRRRVRLAAARAAADAAAVRREPVAASAGGSADADTTGGTTP</sequence>
<reference evidence="5 6" key="1">
    <citation type="submission" date="2019-04" db="EMBL/GenBank/DDBJ databases">
        <authorList>
            <person name="Jiang L."/>
        </authorList>
    </citation>
    <scope>NUCLEOTIDE SEQUENCE [LARGE SCALE GENOMIC DNA]</scope>
    <source>
        <strain evidence="5 6">YIM 131853</strain>
    </source>
</reference>
<dbReference type="InterPro" id="IPR025645">
    <property type="entry name" value="DUF4349"/>
</dbReference>
<feature type="region of interest" description="Disordered" evidence="1">
    <location>
        <begin position="31"/>
        <end position="65"/>
    </location>
</feature>
<keyword evidence="2" id="KW-0472">Membrane</keyword>
<evidence type="ECO:0000313" key="5">
    <source>
        <dbReference type="EMBL" id="THG30150.1"/>
    </source>
</evidence>